<organism evidence="1 2">
    <name type="scientific">Strongylus vulgaris</name>
    <name type="common">Blood worm</name>
    <dbReference type="NCBI Taxonomy" id="40348"/>
    <lineage>
        <taxon>Eukaryota</taxon>
        <taxon>Metazoa</taxon>
        <taxon>Ecdysozoa</taxon>
        <taxon>Nematoda</taxon>
        <taxon>Chromadorea</taxon>
        <taxon>Rhabditida</taxon>
        <taxon>Rhabditina</taxon>
        <taxon>Rhabditomorpha</taxon>
        <taxon>Strongyloidea</taxon>
        <taxon>Strongylidae</taxon>
        <taxon>Strongylus</taxon>
    </lineage>
</organism>
<dbReference type="AlphaFoldDB" id="A0A3P7JHT5"/>
<accession>A0A3P7JHT5</accession>
<dbReference type="EMBL" id="UYYB01120140">
    <property type="protein sequence ID" value="VDM82936.1"/>
    <property type="molecule type" value="Genomic_DNA"/>
</dbReference>
<gene>
    <name evidence="1" type="ORF">SVUK_LOCUS17934</name>
</gene>
<reference evidence="1 2" key="1">
    <citation type="submission" date="2018-11" db="EMBL/GenBank/DDBJ databases">
        <authorList>
            <consortium name="Pathogen Informatics"/>
        </authorList>
    </citation>
    <scope>NUCLEOTIDE SEQUENCE [LARGE SCALE GENOMIC DNA]</scope>
</reference>
<evidence type="ECO:0000313" key="2">
    <source>
        <dbReference type="Proteomes" id="UP000270094"/>
    </source>
</evidence>
<keyword evidence="2" id="KW-1185">Reference proteome</keyword>
<proteinExistence type="predicted"/>
<evidence type="ECO:0000313" key="1">
    <source>
        <dbReference type="EMBL" id="VDM82936.1"/>
    </source>
</evidence>
<protein>
    <submittedName>
        <fullName evidence="1">Uncharacterized protein</fullName>
    </submittedName>
</protein>
<name>A0A3P7JHT5_STRVU</name>
<sequence length="146" mass="16144">MSDTYWHDRIEASDGGAARTDADALLVRLNQGRRFARSRPPKPLWMSCRMSHSNALLEVARLNEERRFARNRLTKPVQSVCQECPIHVGMTAIEASKSAARLEVTGAEALLGVVPMKLKRRNRPTHVGTACIGALKEGRRAGSEPV</sequence>
<dbReference type="Proteomes" id="UP000270094">
    <property type="component" value="Unassembled WGS sequence"/>
</dbReference>